<keyword evidence="3" id="KW-0805">Transcription regulation</keyword>
<dbReference type="Gene3D" id="3.40.50.300">
    <property type="entry name" value="P-loop containing nucleotide triphosphate hydrolases"/>
    <property type="match status" value="1"/>
</dbReference>
<dbReference type="InterPro" id="IPR025944">
    <property type="entry name" value="Sigma_54_int_dom_CS"/>
</dbReference>
<accession>A0A1Y3L8T7</accession>
<reference evidence="6 7" key="1">
    <citation type="submission" date="2017-05" db="EMBL/GenBank/DDBJ databases">
        <title>Whole genome sequence of Pseudomonas putida isolate 1312 commercialized as a biostimulant.</title>
        <authorList>
            <person name="Crovadore J."/>
            <person name="Blanc P."/>
            <person name="Chablais R."/>
            <person name="Cochard B."/>
            <person name="Grizard D."/>
            <person name="Lefort F."/>
        </authorList>
    </citation>
    <scope>NUCLEOTIDE SEQUENCE [LARGE SCALE GENOMIC DNA]</scope>
    <source>
        <strain evidence="6 7">1312</strain>
    </source>
</reference>
<dbReference type="Proteomes" id="UP000196082">
    <property type="component" value="Unassembled WGS sequence"/>
</dbReference>
<keyword evidence="2" id="KW-0067">ATP-binding</keyword>
<dbReference type="GO" id="GO:0006355">
    <property type="term" value="P:regulation of DNA-templated transcription"/>
    <property type="evidence" value="ECO:0007669"/>
    <property type="project" value="InterPro"/>
</dbReference>
<dbReference type="InterPro" id="IPR002078">
    <property type="entry name" value="Sigma_54_int"/>
</dbReference>
<dbReference type="Gene3D" id="3.30.450.40">
    <property type="match status" value="1"/>
</dbReference>
<dbReference type="Pfam" id="PF00158">
    <property type="entry name" value="Sigma54_activat"/>
    <property type="match status" value="1"/>
</dbReference>
<dbReference type="RefSeq" id="WP_086976292.1">
    <property type="nucleotide sequence ID" value="NZ_NFSB01000074.1"/>
</dbReference>
<dbReference type="SMART" id="SM00382">
    <property type="entry name" value="AAA"/>
    <property type="match status" value="1"/>
</dbReference>
<protein>
    <submittedName>
        <fullName evidence="6">Fis family transcriptional regulator</fullName>
    </submittedName>
</protein>
<evidence type="ECO:0000313" key="7">
    <source>
        <dbReference type="Proteomes" id="UP000196082"/>
    </source>
</evidence>
<dbReference type="GO" id="GO:0043565">
    <property type="term" value="F:sequence-specific DNA binding"/>
    <property type="evidence" value="ECO:0007669"/>
    <property type="project" value="InterPro"/>
</dbReference>
<dbReference type="InterPro" id="IPR009057">
    <property type="entry name" value="Homeodomain-like_sf"/>
</dbReference>
<dbReference type="PROSITE" id="PS50045">
    <property type="entry name" value="SIGMA54_INTERACT_4"/>
    <property type="match status" value="1"/>
</dbReference>
<comment type="caution">
    <text evidence="6">The sequence shown here is derived from an EMBL/GenBank/DDBJ whole genome shotgun (WGS) entry which is preliminary data.</text>
</comment>
<feature type="domain" description="Sigma-54 factor interaction" evidence="5">
    <location>
        <begin position="306"/>
        <end position="528"/>
    </location>
</feature>
<dbReference type="CDD" id="cd00009">
    <property type="entry name" value="AAA"/>
    <property type="match status" value="1"/>
</dbReference>
<dbReference type="SUPFAM" id="SSF46689">
    <property type="entry name" value="Homeodomain-like"/>
    <property type="match status" value="1"/>
</dbReference>
<dbReference type="Gene3D" id="1.10.8.60">
    <property type="match status" value="1"/>
</dbReference>
<dbReference type="PROSITE" id="PS00688">
    <property type="entry name" value="SIGMA54_INTERACT_3"/>
    <property type="match status" value="1"/>
</dbReference>
<dbReference type="InterPro" id="IPR003593">
    <property type="entry name" value="AAA+_ATPase"/>
</dbReference>
<dbReference type="Pfam" id="PF25601">
    <property type="entry name" value="AAA_lid_14"/>
    <property type="match status" value="1"/>
</dbReference>
<dbReference type="InterPro" id="IPR027417">
    <property type="entry name" value="P-loop_NTPase"/>
</dbReference>
<sequence>MDRLQLQLHSARQQFAEGLPLPAGLLPEPIERSWERSRAAGLSPWQPRLARGQLDVQPLTDADTQLAACVQPELERLWELIGDSHWMLFCVNPDNRIVQTRKPTGIDSPLSALHAGRRVSEVDVGTTAPACTLMDGLPAIVAGNQHYLQEFAQFFCVSVPLRGVNGELLGALDLTGIGTRNAGAMLERLKHAALATENNFFLGLPDCRILELQHDPRLLGSPLQALLAVRDDGTLYAANRAAQQLLGVHSYRPEGLTLEDVFDRPGHNGLDGSPQLLALADGSRLYGRLLTRPEAKPRPLRASRTALGSDRRVNARFDDACKAVAGNLPVLITGPTGSGKEVFAKALHEHCCAHAPFVAINCAALPESLIEAELFGYTEGSFTGARKGGAMGLLESAGDGVLLLDEIGDMPLALQSRLLRALQERQITRIGSTTAVPLKAHIVAATHKDLGALVASGGFREDLFYRLDGLRVALPALEQRLDKQQLIDTFFQRPGFPPLQAEARRQLQAYHWPGNLRQLDNVARLVGVLAAGEPCISVRHLPDDLLGQAAAAPHSLSDATQDVIERALLAHAGNVSAAAKALGISRTTLYKRLGTR</sequence>
<dbReference type="GO" id="GO:0005524">
    <property type="term" value="F:ATP binding"/>
    <property type="evidence" value="ECO:0007669"/>
    <property type="project" value="UniProtKB-KW"/>
</dbReference>
<dbReference type="FunFam" id="3.40.50.300:FF:000006">
    <property type="entry name" value="DNA-binding transcriptional regulator NtrC"/>
    <property type="match status" value="1"/>
</dbReference>
<dbReference type="InterPro" id="IPR029016">
    <property type="entry name" value="GAF-like_dom_sf"/>
</dbReference>
<evidence type="ECO:0000256" key="4">
    <source>
        <dbReference type="ARBA" id="ARBA00023163"/>
    </source>
</evidence>
<evidence type="ECO:0000259" key="5">
    <source>
        <dbReference type="PROSITE" id="PS50045"/>
    </source>
</evidence>
<dbReference type="Gene3D" id="1.10.10.60">
    <property type="entry name" value="Homeodomain-like"/>
    <property type="match status" value="1"/>
</dbReference>
<dbReference type="EMBL" id="NFSB01000074">
    <property type="protein sequence ID" value="OUM32981.1"/>
    <property type="molecule type" value="Genomic_DNA"/>
</dbReference>
<keyword evidence="4" id="KW-0804">Transcription</keyword>
<dbReference type="SUPFAM" id="SSF52540">
    <property type="entry name" value="P-loop containing nucleoside triphosphate hydrolases"/>
    <property type="match status" value="1"/>
</dbReference>
<dbReference type="AlphaFoldDB" id="A0A1Y3L8T7"/>
<keyword evidence="1" id="KW-0547">Nucleotide-binding</keyword>
<dbReference type="Pfam" id="PF02954">
    <property type="entry name" value="HTH_8"/>
    <property type="match status" value="1"/>
</dbReference>
<proteinExistence type="predicted"/>
<organism evidence="6 7">
    <name type="scientific">Pseudomonas putida</name>
    <name type="common">Arthrobacter siderocapsulatus</name>
    <dbReference type="NCBI Taxonomy" id="303"/>
    <lineage>
        <taxon>Bacteria</taxon>
        <taxon>Pseudomonadati</taxon>
        <taxon>Pseudomonadota</taxon>
        <taxon>Gammaproteobacteria</taxon>
        <taxon>Pseudomonadales</taxon>
        <taxon>Pseudomonadaceae</taxon>
        <taxon>Pseudomonas</taxon>
    </lineage>
</organism>
<evidence type="ECO:0000256" key="1">
    <source>
        <dbReference type="ARBA" id="ARBA00022741"/>
    </source>
</evidence>
<dbReference type="InterPro" id="IPR058031">
    <property type="entry name" value="AAA_lid_NorR"/>
</dbReference>
<gene>
    <name evidence="6" type="ORF">B8W72_12845</name>
</gene>
<dbReference type="PANTHER" id="PTHR32071:SF77">
    <property type="entry name" value="TRANSCRIPTIONAL REGULATORY PROTEIN"/>
    <property type="match status" value="1"/>
</dbReference>
<evidence type="ECO:0000256" key="2">
    <source>
        <dbReference type="ARBA" id="ARBA00022840"/>
    </source>
</evidence>
<dbReference type="PANTHER" id="PTHR32071">
    <property type="entry name" value="TRANSCRIPTIONAL REGULATORY PROTEIN"/>
    <property type="match status" value="1"/>
</dbReference>
<dbReference type="InterPro" id="IPR002197">
    <property type="entry name" value="HTH_Fis"/>
</dbReference>
<dbReference type="PRINTS" id="PR01590">
    <property type="entry name" value="HTHFIS"/>
</dbReference>
<name>A0A1Y3L8T7_PSEPU</name>
<evidence type="ECO:0000256" key="3">
    <source>
        <dbReference type="ARBA" id="ARBA00023015"/>
    </source>
</evidence>
<evidence type="ECO:0000313" key="6">
    <source>
        <dbReference type="EMBL" id="OUM32981.1"/>
    </source>
</evidence>